<dbReference type="OrthoDB" id="634996at2"/>
<evidence type="ECO:0000313" key="3">
    <source>
        <dbReference type="Proteomes" id="UP000248987"/>
    </source>
</evidence>
<dbReference type="RefSeq" id="WP_066430007.1">
    <property type="nucleotide sequence ID" value="NZ_LZRN01000002.1"/>
</dbReference>
<protein>
    <submittedName>
        <fullName evidence="2">AhpC/TSA family protein</fullName>
    </submittedName>
</protein>
<dbReference type="Pfam" id="PF00578">
    <property type="entry name" value="AhpC-TSA"/>
    <property type="match status" value="1"/>
</dbReference>
<dbReference type="GO" id="GO:0006950">
    <property type="term" value="P:response to stress"/>
    <property type="evidence" value="ECO:0007669"/>
    <property type="project" value="UniProtKB-ARBA"/>
</dbReference>
<keyword evidence="3" id="KW-1185">Reference proteome</keyword>
<dbReference type="InterPro" id="IPR000866">
    <property type="entry name" value="AhpC/TSA"/>
</dbReference>
<dbReference type="EMBL" id="QLLQ01000001">
    <property type="protein sequence ID" value="RAJ28037.1"/>
    <property type="molecule type" value="Genomic_DNA"/>
</dbReference>
<dbReference type="InterPro" id="IPR011990">
    <property type="entry name" value="TPR-like_helical_dom_sf"/>
</dbReference>
<dbReference type="STRING" id="49280.A9996_01135"/>
<dbReference type="PROSITE" id="PS51352">
    <property type="entry name" value="THIOREDOXIN_2"/>
    <property type="match status" value="1"/>
</dbReference>
<feature type="domain" description="Thioredoxin" evidence="1">
    <location>
        <begin position="480"/>
        <end position="634"/>
    </location>
</feature>
<organism evidence="2 3">
    <name type="scientific">Gelidibacter algens</name>
    <dbReference type="NCBI Taxonomy" id="49280"/>
    <lineage>
        <taxon>Bacteria</taxon>
        <taxon>Pseudomonadati</taxon>
        <taxon>Bacteroidota</taxon>
        <taxon>Flavobacteriia</taxon>
        <taxon>Flavobacteriales</taxon>
        <taxon>Flavobacteriaceae</taxon>
        <taxon>Gelidibacter</taxon>
    </lineage>
</organism>
<dbReference type="InterPro" id="IPR050553">
    <property type="entry name" value="Thioredoxin_ResA/DsbE_sf"/>
</dbReference>
<sequence length="634" mass="72431">MKKITLYSFLMLLVFFSCKEEEEKKAQLLTMGQLTISKEQPSPGDEIELIYNSKDEVEAFYAYMVDDKNYPLDIDFSEKDGEQKGSIKIPDSAVALAFIIKADDKFDDNNKKGYLLPLYTKDGKQIKGSNAATSYYALGNGSDYGIKMDEKVAFEAIKTDMTAHPELQSDWNNSYLQMAFRNNKEEGKKLIDAYATSMEKKNDVSEKEYTSMMQFYNMTGEQTKYDSIKNVALEKFPNGNTANYEMVELFQKETDLEKKADIFKNYADANSKLGNIGNYMAGTLTRTYYQQKDMDNFEKYVSMIDDKSSRASTYNNLAWPMAESGENLDQAAKMSKTSLDLITSLEKNPEDKPDYYTKRQYEKSLKSSYNMYADTYALILFKQGKVKEAITYQEKAQDPKAQDPAMNARYIEYLMADKQYAKAADKAENLIKLGNGNTKIKEAYKTAYLKEHPSAKDADQKLAAFDEEAYKKQVAEIKKTMLDEEAPTFTLKDTKGKDVSLEALKGKTVILDFWATWCGPCIASFPGMQEVVTKYKDDDKVVLLFVDTFERDKNREKMVVDFIKENDYDFHVVYDNEIEGSNNFEVAEKYDISGIPTKVIIGPDGRMKFKSVGYNGSNEKLVKEMDIMIDILKP</sequence>
<dbReference type="PROSITE" id="PS51257">
    <property type="entry name" value="PROKAR_LIPOPROTEIN"/>
    <property type="match status" value="1"/>
</dbReference>
<name>A0A1A7R582_9FLAO</name>
<dbReference type="Gene3D" id="1.25.40.10">
    <property type="entry name" value="Tetratricopeptide repeat domain"/>
    <property type="match status" value="1"/>
</dbReference>
<dbReference type="InterPro" id="IPR036249">
    <property type="entry name" value="Thioredoxin-like_sf"/>
</dbReference>
<dbReference type="Gene3D" id="3.40.30.10">
    <property type="entry name" value="Glutaredoxin"/>
    <property type="match status" value="1"/>
</dbReference>
<evidence type="ECO:0000259" key="1">
    <source>
        <dbReference type="PROSITE" id="PS51352"/>
    </source>
</evidence>
<dbReference type="GO" id="GO:0016491">
    <property type="term" value="F:oxidoreductase activity"/>
    <property type="evidence" value="ECO:0007669"/>
    <property type="project" value="InterPro"/>
</dbReference>
<dbReference type="PANTHER" id="PTHR42852">
    <property type="entry name" value="THIOL:DISULFIDE INTERCHANGE PROTEIN DSBE"/>
    <property type="match status" value="1"/>
</dbReference>
<accession>A0A1A7R582</accession>
<evidence type="ECO:0000313" key="2">
    <source>
        <dbReference type="EMBL" id="RAJ28037.1"/>
    </source>
</evidence>
<dbReference type="InterPro" id="IPR013766">
    <property type="entry name" value="Thioredoxin_domain"/>
</dbReference>
<dbReference type="CDD" id="cd02966">
    <property type="entry name" value="TlpA_like_family"/>
    <property type="match status" value="1"/>
</dbReference>
<reference evidence="2 3" key="1">
    <citation type="submission" date="2018-06" db="EMBL/GenBank/DDBJ databases">
        <title>Genomic Encyclopedia of Archaeal and Bacterial Type Strains, Phase II (KMG-II): from individual species to whole genera.</title>
        <authorList>
            <person name="Goeker M."/>
        </authorList>
    </citation>
    <scope>NUCLEOTIDE SEQUENCE [LARGE SCALE GENOMIC DNA]</scope>
    <source>
        <strain evidence="2 3">DSM 12408</strain>
    </source>
</reference>
<dbReference type="PANTHER" id="PTHR42852:SF17">
    <property type="entry name" value="THIOREDOXIN-LIKE PROTEIN HI_1115"/>
    <property type="match status" value="1"/>
</dbReference>
<dbReference type="GO" id="GO:0016209">
    <property type="term" value="F:antioxidant activity"/>
    <property type="evidence" value="ECO:0007669"/>
    <property type="project" value="InterPro"/>
</dbReference>
<comment type="caution">
    <text evidence="2">The sequence shown here is derived from an EMBL/GenBank/DDBJ whole genome shotgun (WGS) entry which is preliminary data.</text>
</comment>
<dbReference type="Proteomes" id="UP000248987">
    <property type="component" value="Unassembled WGS sequence"/>
</dbReference>
<gene>
    <name evidence="2" type="ORF">LX77_00612</name>
</gene>
<proteinExistence type="predicted"/>
<dbReference type="SUPFAM" id="SSF52833">
    <property type="entry name" value="Thioredoxin-like"/>
    <property type="match status" value="1"/>
</dbReference>
<dbReference type="AlphaFoldDB" id="A0A1A7R582"/>